<dbReference type="Gene3D" id="1.10.287.110">
    <property type="entry name" value="DnaJ domain"/>
    <property type="match status" value="1"/>
</dbReference>
<evidence type="ECO:0000313" key="3">
    <source>
        <dbReference type="EMBL" id="CAE0721623.1"/>
    </source>
</evidence>
<feature type="compositionally biased region" description="Basic and acidic residues" evidence="1">
    <location>
        <begin position="95"/>
        <end position="114"/>
    </location>
</feature>
<gene>
    <name evidence="3" type="ORF">PAUS00366_LOCUS14378</name>
</gene>
<dbReference type="EMBL" id="HBIX01020391">
    <property type="protein sequence ID" value="CAE0721623.1"/>
    <property type="molecule type" value="Transcribed_RNA"/>
</dbReference>
<dbReference type="PRINTS" id="PR00625">
    <property type="entry name" value="JDOMAIN"/>
</dbReference>
<dbReference type="Pfam" id="PF00226">
    <property type="entry name" value="DnaJ"/>
    <property type="match status" value="1"/>
</dbReference>
<dbReference type="InterPro" id="IPR036869">
    <property type="entry name" value="J_dom_sf"/>
</dbReference>
<name>A0A7S4ANE5_9STRA</name>
<dbReference type="PROSITE" id="PS50076">
    <property type="entry name" value="DNAJ_2"/>
    <property type="match status" value="1"/>
</dbReference>
<feature type="domain" description="J" evidence="2">
    <location>
        <begin position="120"/>
        <end position="176"/>
    </location>
</feature>
<proteinExistence type="predicted"/>
<reference evidence="3" key="1">
    <citation type="submission" date="2021-01" db="EMBL/GenBank/DDBJ databases">
        <authorList>
            <person name="Corre E."/>
            <person name="Pelletier E."/>
            <person name="Niang G."/>
            <person name="Scheremetjew M."/>
            <person name="Finn R."/>
            <person name="Kale V."/>
            <person name="Holt S."/>
            <person name="Cochrane G."/>
            <person name="Meng A."/>
            <person name="Brown T."/>
            <person name="Cohen L."/>
        </authorList>
    </citation>
    <scope>NUCLEOTIDE SEQUENCE</scope>
    <source>
        <strain evidence="3">10249 10 AB</strain>
    </source>
</reference>
<accession>A0A7S4ANE5</accession>
<feature type="region of interest" description="Disordered" evidence="1">
    <location>
        <begin position="85"/>
        <end position="114"/>
    </location>
</feature>
<organism evidence="3">
    <name type="scientific">Pseudo-nitzschia australis</name>
    <dbReference type="NCBI Taxonomy" id="44445"/>
    <lineage>
        <taxon>Eukaryota</taxon>
        <taxon>Sar</taxon>
        <taxon>Stramenopiles</taxon>
        <taxon>Ochrophyta</taxon>
        <taxon>Bacillariophyta</taxon>
        <taxon>Bacillariophyceae</taxon>
        <taxon>Bacillariophycidae</taxon>
        <taxon>Bacillariales</taxon>
        <taxon>Bacillariaceae</taxon>
        <taxon>Pseudo-nitzschia</taxon>
    </lineage>
</organism>
<sequence length="176" mass="19584">MQEKQAKTMAHSVLSRKRRRRLTRTIFSTTRSLVGSLGLVVVALASIAATGLLFVARPSTSFSILYSFPNSSLWRERYGSTGDGRWQHGHGGGGSDDHNHWHGHDSGGTDYRHGQQQRQDHYGVLGVGKNAGKDEIKTAFRRLVKEYHPGACVFVCLYLFSSHIEKMCVCACSNQF</sequence>
<evidence type="ECO:0000256" key="1">
    <source>
        <dbReference type="SAM" id="MobiDB-lite"/>
    </source>
</evidence>
<dbReference type="AlphaFoldDB" id="A0A7S4ANE5"/>
<dbReference type="SUPFAM" id="SSF46565">
    <property type="entry name" value="Chaperone J-domain"/>
    <property type="match status" value="1"/>
</dbReference>
<evidence type="ECO:0000259" key="2">
    <source>
        <dbReference type="PROSITE" id="PS50076"/>
    </source>
</evidence>
<dbReference type="CDD" id="cd06257">
    <property type="entry name" value="DnaJ"/>
    <property type="match status" value="1"/>
</dbReference>
<dbReference type="InterPro" id="IPR001623">
    <property type="entry name" value="DnaJ_domain"/>
</dbReference>
<protein>
    <recommendedName>
        <fullName evidence="2">J domain-containing protein</fullName>
    </recommendedName>
</protein>